<evidence type="ECO:0000256" key="12">
    <source>
        <dbReference type="ARBA" id="ARBA00025280"/>
    </source>
</evidence>
<reference evidence="15 16" key="1">
    <citation type="submission" date="2019-08" db="EMBL/GenBank/DDBJ databases">
        <title>In-depth cultivation of the pig gut microbiome towards novel bacterial diversity and tailored functional studies.</title>
        <authorList>
            <person name="Wylensek D."/>
            <person name="Hitch T.C.A."/>
            <person name="Clavel T."/>
        </authorList>
    </citation>
    <scope>NUCLEOTIDE SEQUENCE [LARGE SCALE GENOMIC DNA]</scope>
    <source>
        <strain evidence="15 16">BBE-744-WT-12</strain>
    </source>
</reference>
<comment type="subunit">
    <text evidence="13">Acetyl-CoA carboxylase is a heterohexamer composed of biotin carboxyl carrier protein (AccB), biotin carboxylase (AccC) and two subunits each of ACCase subunit alpha (AccA) and ACCase subunit beta (AccD).</text>
</comment>
<evidence type="ECO:0000256" key="3">
    <source>
        <dbReference type="ARBA" id="ARBA00022679"/>
    </source>
</evidence>
<gene>
    <name evidence="13" type="primary">accD</name>
    <name evidence="15" type="ORF">FYJ85_01605</name>
</gene>
<dbReference type="NCBIfam" id="TIGR00515">
    <property type="entry name" value="accD"/>
    <property type="match status" value="1"/>
</dbReference>
<keyword evidence="3 13" id="KW-0808">Transferase</keyword>
<evidence type="ECO:0000313" key="15">
    <source>
        <dbReference type="EMBL" id="MST95742.1"/>
    </source>
</evidence>
<dbReference type="PANTHER" id="PTHR42995:SF5">
    <property type="entry name" value="ACETYL-COENZYME A CARBOXYLASE CARBOXYL TRANSFERASE SUBUNIT BETA, CHLOROPLASTIC"/>
    <property type="match status" value="1"/>
</dbReference>
<dbReference type="GO" id="GO:0006633">
    <property type="term" value="P:fatty acid biosynthetic process"/>
    <property type="evidence" value="ECO:0007669"/>
    <property type="project" value="UniProtKB-KW"/>
</dbReference>
<keyword evidence="16" id="KW-1185">Reference proteome</keyword>
<comment type="caution">
    <text evidence="15">The sequence shown here is derived from an EMBL/GenBank/DDBJ whole genome shotgun (WGS) entry which is preliminary data.</text>
</comment>
<dbReference type="Proteomes" id="UP000435649">
    <property type="component" value="Unassembled WGS sequence"/>
</dbReference>
<keyword evidence="7 13" id="KW-0276">Fatty acid metabolism</keyword>
<comment type="function">
    <text evidence="12 13">Component of the acetyl coenzyme A carboxylase (ACC) complex. Biotin carboxylase (BC) catalyzes the carboxylation of biotin on its carrier protein (BCCP) and then the CO(2) group is transferred by the transcarboxylase to acetyl-CoA to form malonyl-CoA.</text>
</comment>
<comment type="similarity">
    <text evidence="13">Belongs to the AccD/PCCB family.</text>
</comment>
<dbReference type="GO" id="GO:2001295">
    <property type="term" value="P:malonyl-CoA biosynthetic process"/>
    <property type="evidence" value="ECO:0007669"/>
    <property type="project" value="UniProtKB-UniRule"/>
</dbReference>
<keyword evidence="10 13" id="KW-0443">Lipid metabolism</keyword>
<feature type="binding site" evidence="13">
    <location>
        <position position="35"/>
    </location>
    <ligand>
        <name>Zn(2+)</name>
        <dbReference type="ChEBI" id="CHEBI:29105"/>
    </ligand>
</feature>
<organism evidence="15 16">
    <name type="scientific">Victivallis lenta</name>
    <dbReference type="NCBI Taxonomy" id="2606640"/>
    <lineage>
        <taxon>Bacteria</taxon>
        <taxon>Pseudomonadati</taxon>
        <taxon>Lentisphaerota</taxon>
        <taxon>Lentisphaeria</taxon>
        <taxon>Victivallales</taxon>
        <taxon>Victivallaceae</taxon>
        <taxon>Victivallis</taxon>
    </lineage>
</organism>
<evidence type="ECO:0000256" key="6">
    <source>
        <dbReference type="ARBA" id="ARBA00022771"/>
    </source>
</evidence>
<keyword evidence="9 13" id="KW-0067">ATP-binding</keyword>
<dbReference type="InterPro" id="IPR041010">
    <property type="entry name" value="Znf-ACC"/>
</dbReference>
<feature type="zinc finger region" description="C4-type" evidence="13">
    <location>
        <begin position="32"/>
        <end position="54"/>
    </location>
</feature>
<evidence type="ECO:0000256" key="7">
    <source>
        <dbReference type="ARBA" id="ARBA00022832"/>
    </source>
</evidence>
<proteinExistence type="inferred from homology"/>
<evidence type="ECO:0000256" key="4">
    <source>
        <dbReference type="ARBA" id="ARBA00022723"/>
    </source>
</evidence>
<keyword evidence="5 13" id="KW-0547">Nucleotide-binding</keyword>
<keyword evidence="2 13" id="KW-0444">Lipid biosynthesis</keyword>
<dbReference type="Pfam" id="PF17848">
    <property type="entry name" value="Zn_ribbon_ACC"/>
    <property type="match status" value="1"/>
</dbReference>
<evidence type="ECO:0000256" key="1">
    <source>
        <dbReference type="ARBA" id="ARBA00004496"/>
    </source>
</evidence>
<evidence type="ECO:0000256" key="5">
    <source>
        <dbReference type="ARBA" id="ARBA00022741"/>
    </source>
</evidence>
<dbReference type="InterPro" id="IPR034733">
    <property type="entry name" value="AcCoA_carboxyl_beta"/>
</dbReference>
<dbReference type="Pfam" id="PF01039">
    <property type="entry name" value="Carboxyl_trans"/>
    <property type="match status" value="1"/>
</dbReference>
<comment type="cofactor">
    <cofactor evidence="13">
        <name>Zn(2+)</name>
        <dbReference type="ChEBI" id="CHEBI:29105"/>
    </cofactor>
    <text evidence="13">Binds 1 zinc ion per subunit.</text>
</comment>
<dbReference type="UniPathway" id="UPA00655">
    <property type="reaction ID" value="UER00711"/>
</dbReference>
<accession>A0A844FYD4</accession>
<evidence type="ECO:0000256" key="10">
    <source>
        <dbReference type="ARBA" id="ARBA00023098"/>
    </source>
</evidence>
<dbReference type="EMBL" id="VUNS01000001">
    <property type="protein sequence ID" value="MST95742.1"/>
    <property type="molecule type" value="Genomic_DNA"/>
</dbReference>
<sequence>MSLFSSGKYSTLRMPTNGERKMIIPDGSWVKCRSCGQTLYTDRLEDNLQVCWYCNCHLPMNAPARIKSLTDADSFTEMDADLRSVDPLQFVDSKSYGDRLVESEKKTGLKDAIVCGSATLGGHPFMLGVMDFRFMGASMGSVVGEKIARLVEAATAAKAPVVLVTASGGARMQEGILSLMQMPKTCGALSRHSEAGLPYFAVLTNPTYGGVTASFAAVGDVILAEPGAMIGFAGPRVIQETTNSKLPEGFQTAEFLLEKGLVDRVVERKNLKKELELLLEIF</sequence>
<dbReference type="RefSeq" id="WP_106053259.1">
    <property type="nucleotide sequence ID" value="NZ_DBFCGB010000124.1"/>
</dbReference>
<comment type="subcellular location">
    <subcellularLocation>
        <location evidence="1 13">Cytoplasm</location>
    </subcellularLocation>
</comment>
<dbReference type="GO" id="GO:0009317">
    <property type="term" value="C:acetyl-CoA carboxylase complex"/>
    <property type="evidence" value="ECO:0007669"/>
    <property type="project" value="InterPro"/>
</dbReference>
<dbReference type="GO" id="GO:0005524">
    <property type="term" value="F:ATP binding"/>
    <property type="evidence" value="ECO:0007669"/>
    <property type="project" value="UniProtKB-KW"/>
</dbReference>
<dbReference type="PRINTS" id="PR01070">
    <property type="entry name" value="ACCCTRFRASEB"/>
</dbReference>
<feature type="binding site" evidence="13">
    <location>
        <position position="32"/>
    </location>
    <ligand>
        <name>Zn(2+)</name>
        <dbReference type="ChEBI" id="CHEBI:29105"/>
    </ligand>
</feature>
<feature type="binding site" evidence="13">
    <location>
        <position position="51"/>
    </location>
    <ligand>
        <name>Zn(2+)</name>
        <dbReference type="ChEBI" id="CHEBI:29105"/>
    </ligand>
</feature>
<protein>
    <recommendedName>
        <fullName evidence="13">Acetyl-coenzyme A carboxylase carboxyl transferase subunit beta</fullName>
        <shortName evidence="13">ACCase subunit beta</shortName>
        <shortName evidence="13">Acetyl-CoA carboxylase carboxyltransferase subunit beta</shortName>
        <ecNumber evidence="13">2.1.3.15</ecNumber>
    </recommendedName>
</protein>
<dbReference type="GO" id="GO:0003989">
    <property type="term" value="F:acetyl-CoA carboxylase activity"/>
    <property type="evidence" value="ECO:0007669"/>
    <property type="project" value="InterPro"/>
</dbReference>
<evidence type="ECO:0000313" key="16">
    <source>
        <dbReference type="Proteomes" id="UP000435649"/>
    </source>
</evidence>
<keyword evidence="4 13" id="KW-0479">Metal-binding</keyword>
<dbReference type="HAMAP" id="MF_01395">
    <property type="entry name" value="AcetylCoA_CT_beta"/>
    <property type="match status" value="1"/>
</dbReference>
<evidence type="ECO:0000256" key="13">
    <source>
        <dbReference type="HAMAP-Rule" id="MF_01395"/>
    </source>
</evidence>
<name>A0A844FYD4_9BACT</name>
<evidence type="ECO:0000256" key="11">
    <source>
        <dbReference type="ARBA" id="ARBA00023160"/>
    </source>
</evidence>
<evidence type="ECO:0000256" key="9">
    <source>
        <dbReference type="ARBA" id="ARBA00022840"/>
    </source>
</evidence>
<dbReference type="InterPro" id="IPR029045">
    <property type="entry name" value="ClpP/crotonase-like_dom_sf"/>
</dbReference>
<dbReference type="InterPro" id="IPR000438">
    <property type="entry name" value="Acetyl_CoA_COase_Trfase_b_su"/>
</dbReference>
<dbReference type="AlphaFoldDB" id="A0A844FYD4"/>
<comment type="catalytic activity">
    <reaction evidence="13">
        <text>N(6)-carboxybiotinyl-L-lysyl-[protein] + acetyl-CoA = N(6)-biotinyl-L-lysyl-[protein] + malonyl-CoA</text>
        <dbReference type="Rhea" id="RHEA:54728"/>
        <dbReference type="Rhea" id="RHEA-COMP:10505"/>
        <dbReference type="Rhea" id="RHEA-COMP:10506"/>
        <dbReference type="ChEBI" id="CHEBI:57288"/>
        <dbReference type="ChEBI" id="CHEBI:57384"/>
        <dbReference type="ChEBI" id="CHEBI:83144"/>
        <dbReference type="ChEBI" id="CHEBI:83145"/>
        <dbReference type="EC" id="2.1.3.15"/>
    </reaction>
</comment>
<keyword evidence="6 13" id="KW-0863">Zinc-finger</keyword>
<feature type="domain" description="CoA carboxyltransferase N-terminal" evidence="14">
    <location>
        <begin position="28"/>
        <end position="282"/>
    </location>
</feature>
<dbReference type="SUPFAM" id="SSF52096">
    <property type="entry name" value="ClpP/crotonase"/>
    <property type="match status" value="1"/>
</dbReference>
<evidence type="ECO:0000256" key="8">
    <source>
        <dbReference type="ARBA" id="ARBA00022833"/>
    </source>
</evidence>
<keyword evidence="13" id="KW-0963">Cytoplasm</keyword>
<comment type="pathway">
    <text evidence="13">Lipid metabolism; malonyl-CoA biosynthesis; malonyl-CoA from acetyl-CoA: step 1/1.</text>
</comment>
<dbReference type="PANTHER" id="PTHR42995">
    <property type="entry name" value="ACETYL-COENZYME A CARBOXYLASE CARBOXYL TRANSFERASE SUBUNIT BETA, CHLOROPLASTIC"/>
    <property type="match status" value="1"/>
</dbReference>
<dbReference type="GO" id="GO:0016743">
    <property type="term" value="F:carboxyl- or carbamoyltransferase activity"/>
    <property type="evidence" value="ECO:0007669"/>
    <property type="project" value="UniProtKB-UniRule"/>
</dbReference>
<dbReference type="InterPro" id="IPR011762">
    <property type="entry name" value="COA_CT_N"/>
</dbReference>
<feature type="binding site" evidence="13">
    <location>
        <position position="54"/>
    </location>
    <ligand>
        <name>Zn(2+)</name>
        <dbReference type="ChEBI" id="CHEBI:29105"/>
    </ligand>
</feature>
<dbReference type="Gene3D" id="3.90.226.10">
    <property type="entry name" value="2-enoyl-CoA Hydratase, Chain A, domain 1"/>
    <property type="match status" value="1"/>
</dbReference>
<evidence type="ECO:0000259" key="14">
    <source>
        <dbReference type="PROSITE" id="PS50980"/>
    </source>
</evidence>
<dbReference type="GO" id="GO:0008270">
    <property type="term" value="F:zinc ion binding"/>
    <property type="evidence" value="ECO:0007669"/>
    <property type="project" value="UniProtKB-UniRule"/>
</dbReference>
<keyword evidence="11 13" id="KW-0275">Fatty acid biosynthesis</keyword>
<evidence type="ECO:0000256" key="2">
    <source>
        <dbReference type="ARBA" id="ARBA00022516"/>
    </source>
</evidence>
<keyword evidence="15" id="KW-0436">Ligase</keyword>
<dbReference type="EC" id="2.1.3.15" evidence="13"/>
<keyword evidence="8 13" id="KW-0862">Zinc</keyword>
<dbReference type="PROSITE" id="PS50980">
    <property type="entry name" value="COA_CT_NTER"/>
    <property type="match status" value="1"/>
</dbReference>